<dbReference type="InterPro" id="IPR029044">
    <property type="entry name" value="Nucleotide-diphossugar_trans"/>
</dbReference>
<dbReference type="PANTHER" id="PTHR13778">
    <property type="entry name" value="GLYCOSYLTRANSFERASE 8 DOMAIN-CONTAINING PROTEIN"/>
    <property type="match status" value="1"/>
</dbReference>
<sequence>MILYNSYSVKVNNNISIICASDNHYAILIVALLKSIDLNHKTDEHIDFHIIDDGIAKSFRKKLESIVDPSRITIKWFKSKEIVPSHITIPVDSSAFPLTAYMRVFSPYVVDEHVEKLIYLDVDTIVQDDISKLWNLSLGEYTVAAAQDVGKTVDCKWGGIANYAELGLTADTKYFNSGVLVVNPKKWKAEGISEKVIDALRIHKKYVQLADQYGLNVVLANKWLQLDPKWNWFAFNENENPSLVHFLDIKPIFKTYNSKEVYKDEFYRYLSLTPWKNFKPISGNQRHIRKIFNKIKKAFIKL</sequence>
<dbReference type="GO" id="GO:0016757">
    <property type="term" value="F:glycosyltransferase activity"/>
    <property type="evidence" value="ECO:0007669"/>
    <property type="project" value="UniProtKB-KW"/>
</dbReference>
<gene>
    <name evidence="4" type="ORF">D7004_13650</name>
</gene>
<dbReference type="Pfam" id="PF01501">
    <property type="entry name" value="Glyco_transf_8"/>
    <property type="match status" value="1"/>
</dbReference>
<proteinExistence type="predicted"/>
<dbReference type="InterPro" id="IPR050748">
    <property type="entry name" value="Glycosyltrans_8_dom-fam"/>
</dbReference>
<dbReference type="AlphaFoldDB" id="A0A3N0BU19"/>
<organism evidence="4 5">
    <name type="scientific">Pedobacter jejuensis</name>
    <dbReference type="NCBI Taxonomy" id="1268550"/>
    <lineage>
        <taxon>Bacteria</taxon>
        <taxon>Pseudomonadati</taxon>
        <taxon>Bacteroidota</taxon>
        <taxon>Sphingobacteriia</taxon>
        <taxon>Sphingobacteriales</taxon>
        <taxon>Sphingobacteriaceae</taxon>
        <taxon>Pedobacter</taxon>
    </lineage>
</organism>
<dbReference type="GO" id="GO:0046872">
    <property type="term" value="F:metal ion binding"/>
    <property type="evidence" value="ECO:0007669"/>
    <property type="project" value="UniProtKB-KW"/>
</dbReference>
<dbReference type="InterPro" id="IPR002495">
    <property type="entry name" value="Glyco_trans_8"/>
</dbReference>
<keyword evidence="5" id="KW-1185">Reference proteome</keyword>
<keyword evidence="2 4" id="KW-0808">Transferase</keyword>
<dbReference type="OrthoDB" id="695971at2"/>
<accession>A0A3N0BU19</accession>
<evidence type="ECO:0000256" key="2">
    <source>
        <dbReference type="ARBA" id="ARBA00022679"/>
    </source>
</evidence>
<reference evidence="4 5" key="1">
    <citation type="submission" date="2018-10" db="EMBL/GenBank/DDBJ databases">
        <title>Genome sequencing of Pedobacter jejuensis TNB23.</title>
        <authorList>
            <person name="Cho Y.-J."/>
            <person name="Cho A."/>
            <person name="Kim O.-S."/>
        </authorList>
    </citation>
    <scope>NUCLEOTIDE SEQUENCE [LARGE SCALE GENOMIC DNA]</scope>
    <source>
        <strain evidence="4 5">TNB23</strain>
    </source>
</reference>
<dbReference type="Proteomes" id="UP000274046">
    <property type="component" value="Unassembled WGS sequence"/>
</dbReference>
<evidence type="ECO:0000256" key="1">
    <source>
        <dbReference type="ARBA" id="ARBA00022676"/>
    </source>
</evidence>
<dbReference type="SUPFAM" id="SSF53448">
    <property type="entry name" value="Nucleotide-diphospho-sugar transferases"/>
    <property type="match status" value="1"/>
</dbReference>
<evidence type="ECO:0000313" key="5">
    <source>
        <dbReference type="Proteomes" id="UP000274046"/>
    </source>
</evidence>
<evidence type="ECO:0000313" key="4">
    <source>
        <dbReference type="EMBL" id="RNL52586.1"/>
    </source>
</evidence>
<keyword evidence="1" id="KW-0328">Glycosyltransferase</keyword>
<dbReference type="CDD" id="cd04194">
    <property type="entry name" value="GT8_A4GalT_like"/>
    <property type="match status" value="1"/>
</dbReference>
<dbReference type="EMBL" id="RBEE01000023">
    <property type="protein sequence ID" value="RNL52586.1"/>
    <property type="molecule type" value="Genomic_DNA"/>
</dbReference>
<protein>
    <submittedName>
        <fullName evidence="4">Glycosyltransferase family 8 protein</fullName>
    </submittedName>
</protein>
<dbReference type="PANTHER" id="PTHR13778:SF47">
    <property type="entry name" value="LIPOPOLYSACCHARIDE 1,3-GALACTOSYLTRANSFERASE"/>
    <property type="match status" value="1"/>
</dbReference>
<comment type="caution">
    <text evidence="4">The sequence shown here is derived from an EMBL/GenBank/DDBJ whole genome shotgun (WGS) entry which is preliminary data.</text>
</comment>
<dbReference type="Gene3D" id="3.90.550.10">
    <property type="entry name" value="Spore Coat Polysaccharide Biosynthesis Protein SpsA, Chain A"/>
    <property type="match status" value="1"/>
</dbReference>
<name>A0A3N0BU19_9SPHI</name>
<keyword evidence="3" id="KW-0479">Metal-binding</keyword>
<evidence type="ECO:0000256" key="3">
    <source>
        <dbReference type="ARBA" id="ARBA00022723"/>
    </source>
</evidence>